<evidence type="ECO:0000313" key="3">
    <source>
        <dbReference type="Proteomes" id="UP001227101"/>
    </source>
</evidence>
<gene>
    <name evidence="2" type="ORF">QP939_34620</name>
</gene>
<sequence length="54" mass="5837">MPNLVASLFADRESADRVHRTVRLLVVGAVLIVAMPSSVLMVHPEVLTALVSVR</sequence>
<organism evidence="2 3">
    <name type="scientific">Amycolatopsis nalaikhensis</name>
    <dbReference type="NCBI Taxonomy" id="715472"/>
    <lineage>
        <taxon>Bacteria</taxon>
        <taxon>Bacillati</taxon>
        <taxon>Actinomycetota</taxon>
        <taxon>Actinomycetes</taxon>
        <taxon>Pseudonocardiales</taxon>
        <taxon>Pseudonocardiaceae</taxon>
        <taxon>Amycolatopsis</taxon>
    </lineage>
</organism>
<protein>
    <submittedName>
        <fullName evidence="2">Uncharacterized protein</fullName>
    </submittedName>
</protein>
<keyword evidence="3" id="KW-1185">Reference proteome</keyword>
<reference evidence="2 3" key="1">
    <citation type="submission" date="2023-06" db="EMBL/GenBank/DDBJ databases">
        <authorList>
            <person name="Oyuntsetseg B."/>
            <person name="Kim S.B."/>
        </authorList>
    </citation>
    <scope>NUCLEOTIDE SEQUENCE [LARGE SCALE GENOMIC DNA]</scope>
    <source>
        <strain evidence="2 3">2-2</strain>
    </source>
</reference>
<proteinExistence type="predicted"/>
<accession>A0ABY8XEE8</accession>
<evidence type="ECO:0000256" key="1">
    <source>
        <dbReference type="SAM" id="Phobius"/>
    </source>
</evidence>
<name>A0ABY8XEE8_9PSEU</name>
<feature type="transmembrane region" description="Helical" evidence="1">
    <location>
        <begin position="21"/>
        <end position="42"/>
    </location>
</feature>
<dbReference type="Proteomes" id="UP001227101">
    <property type="component" value="Chromosome"/>
</dbReference>
<dbReference type="RefSeq" id="WP_285450513.1">
    <property type="nucleotide sequence ID" value="NZ_CP127173.1"/>
</dbReference>
<keyword evidence="1" id="KW-0812">Transmembrane</keyword>
<evidence type="ECO:0000313" key="2">
    <source>
        <dbReference type="EMBL" id="WIV53980.1"/>
    </source>
</evidence>
<dbReference type="EMBL" id="CP127173">
    <property type="protein sequence ID" value="WIV53980.1"/>
    <property type="molecule type" value="Genomic_DNA"/>
</dbReference>
<keyword evidence="1" id="KW-0472">Membrane</keyword>
<keyword evidence="1" id="KW-1133">Transmembrane helix</keyword>